<comment type="caution">
    <text evidence="1">The sequence shown here is derived from an EMBL/GenBank/DDBJ whole genome shotgun (WGS) entry which is preliminary data.</text>
</comment>
<evidence type="ECO:0000313" key="2">
    <source>
        <dbReference type="Proteomes" id="UP001320831"/>
    </source>
</evidence>
<protein>
    <submittedName>
        <fullName evidence="1">Uncharacterized protein</fullName>
    </submittedName>
</protein>
<proteinExistence type="predicted"/>
<reference evidence="1 2" key="1">
    <citation type="submission" date="2022-09" db="EMBL/GenBank/DDBJ databases">
        <title>Chelativorans salina sp. nov., a novel slightly halophilic bacterium isolated from a saline lake sediment enrichment.</title>
        <authorList>
            <person name="Gao L."/>
            <person name="Fang B.-Z."/>
            <person name="Li W.-J."/>
        </authorList>
    </citation>
    <scope>NUCLEOTIDE SEQUENCE [LARGE SCALE GENOMIC DNA]</scope>
    <source>
        <strain evidence="1 2">EGI FJ00035</strain>
    </source>
</reference>
<name>A0ABT2LIR6_9HYPH</name>
<sequence length="47" mass="4702">MSLMRAAVLSLMLITAVVVSGAGIYAATASGGAYETTDGYGISTFGR</sequence>
<dbReference type="RefSeq" id="WP_260900240.1">
    <property type="nucleotide sequence ID" value="NZ_JAOCZP010000001.1"/>
</dbReference>
<dbReference type="Proteomes" id="UP001320831">
    <property type="component" value="Unassembled WGS sequence"/>
</dbReference>
<evidence type="ECO:0000313" key="1">
    <source>
        <dbReference type="EMBL" id="MCT7373904.1"/>
    </source>
</evidence>
<dbReference type="EMBL" id="JAOCZP010000001">
    <property type="protein sequence ID" value="MCT7373904.1"/>
    <property type="molecule type" value="Genomic_DNA"/>
</dbReference>
<gene>
    <name evidence="1" type="ORF">N5A92_02465</name>
</gene>
<accession>A0ABT2LIR6</accession>
<organism evidence="1 2">
    <name type="scientific">Chelativorans salis</name>
    <dbReference type="NCBI Taxonomy" id="2978478"/>
    <lineage>
        <taxon>Bacteria</taxon>
        <taxon>Pseudomonadati</taxon>
        <taxon>Pseudomonadota</taxon>
        <taxon>Alphaproteobacteria</taxon>
        <taxon>Hyphomicrobiales</taxon>
        <taxon>Phyllobacteriaceae</taxon>
        <taxon>Chelativorans</taxon>
    </lineage>
</organism>
<keyword evidence="2" id="KW-1185">Reference proteome</keyword>